<comment type="caution">
    <text evidence="1">The sequence shown here is derived from an EMBL/GenBank/DDBJ whole genome shotgun (WGS) entry which is preliminary data.</text>
</comment>
<dbReference type="SUPFAM" id="SSF88723">
    <property type="entry name" value="PIN domain-like"/>
    <property type="match status" value="1"/>
</dbReference>
<reference evidence="1" key="1">
    <citation type="submission" date="2022-08" db="EMBL/GenBank/DDBJ databases">
        <title>Genome sequencing of Nocardioides sp. STR2.</title>
        <authorList>
            <person name="So Y."/>
        </authorList>
    </citation>
    <scope>NUCLEOTIDE SEQUENCE</scope>
    <source>
        <strain evidence="1">STR2</strain>
    </source>
</reference>
<organism evidence="1 2">
    <name type="scientific">Nocardioides pini</name>
    <dbReference type="NCBI Taxonomy" id="2975053"/>
    <lineage>
        <taxon>Bacteria</taxon>
        <taxon>Bacillati</taxon>
        <taxon>Actinomycetota</taxon>
        <taxon>Actinomycetes</taxon>
        <taxon>Propionibacteriales</taxon>
        <taxon>Nocardioidaceae</taxon>
        <taxon>Nocardioides</taxon>
    </lineage>
</organism>
<name>A0ABT4CD02_9ACTN</name>
<dbReference type="InterPro" id="IPR029060">
    <property type="entry name" value="PIN-like_dom_sf"/>
</dbReference>
<dbReference type="EMBL" id="JAPPUX010000003">
    <property type="protein sequence ID" value="MCY4726832.1"/>
    <property type="molecule type" value="Genomic_DNA"/>
</dbReference>
<protein>
    <recommendedName>
        <fullName evidence="3">PIN domain-containing protein</fullName>
    </recommendedName>
</protein>
<gene>
    <name evidence="1" type="ORF">NYO98_11140</name>
</gene>
<evidence type="ECO:0000313" key="1">
    <source>
        <dbReference type="EMBL" id="MCY4726832.1"/>
    </source>
</evidence>
<evidence type="ECO:0000313" key="2">
    <source>
        <dbReference type="Proteomes" id="UP001074726"/>
    </source>
</evidence>
<accession>A0ABT4CD02</accession>
<keyword evidence="2" id="KW-1185">Reference proteome</keyword>
<evidence type="ECO:0008006" key="3">
    <source>
        <dbReference type="Google" id="ProtNLM"/>
    </source>
</evidence>
<dbReference type="Proteomes" id="UP001074726">
    <property type="component" value="Unassembled WGS sequence"/>
</dbReference>
<proteinExistence type="predicted"/>
<sequence length="91" mass="9843">MHVVPEVVAQVWRGGSRQARLGALLSARGVTTPEYDVHAAREVGRLCGTSGRHDVVDAHVVWHARRLGHLVVTSDPEDLHAIDPTVPLVSV</sequence>